<comment type="caution">
    <text evidence="2">The sequence shown here is derived from an EMBL/GenBank/DDBJ whole genome shotgun (WGS) entry which is preliminary data.</text>
</comment>
<dbReference type="RefSeq" id="WP_157169594.1">
    <property type="nucleotide sequence ID" value="NZ_WPNZ01000035.1"/>
</dbReference>
<evidence type="ECO:0000256" key="1">
    <source>
        <dbReference type="SAM" id="MobiDB-lite"/>
    </source>
</evidence>
<feature type="compositionally biased region" description="Basic and acidic residues" evidence="1">
    <location>
        <begin position="67"/>
        <end position="87"/>
    </location>
</feature>
<sequence>MTTRRALGAGPAAPAAGIRATQADLLHTLPGTRLPDLAELRTRGVAGNPPPATPAPRRPLGAGHTDTSAHDTHRPLPDRDARRRLLP</sequence>
<protein>
    <submittedName>
        <fullName evidence="2">Uncharacterized protein</fullName>
    </submittedName>
</protein>
<keyword evidence="3" id="KW-1185">Reference proteome</keyword>
<dbReference type="EMBL" id="WPNZ01000035">
    <property type="protein sequence ID" value="MVO90632.1"/>
    <property type="molecule type" value="Genomic_DNA"/>
</dbReference>
<dbReference type="AlphaFoldDB" id="A0A6L6X9R9"/>
<name>A0A6L6X9R9_9ACTN</name>
<organism evidence="2 3">
    <name type="scientific">Streptomyces typhae</name>
    <dbReference type="NCBI Taxonomy" id="2681492"/>
    <lineage>
        <taxon>Bacteria</taxon>
        <taxon>Bacillati</taxon>
        <taxon>Actinomycetota</taxon>
        <taxon>Actinomycetes</taxon>
        <taxon>Kitasatosporales</taxon>
        <taxon>Streptomycetaceae</taxon>
        <taxon>Streptomyces</taxon>
    </lineage>
</organism>
<proteinExistence type="predicted"/>
<gene>
    <name evidence="2" type="ORF">GPA10_39260</name>
</gene>
<reference evidence="2 3" key="1">
    <citation type="submission" date="2019-11" db="EMBL/GenBank/DDBJ databases">
        <title>Streptomyces typhae sp. nov., a novel endophytic actinomycete isolated from the root of cattail pollen (Typha angustifolia L.).</title>
        <authorList>
            <person name="Peng C."/>
        </authorList>
    </citation>
    <scope>NUCLEOTIDE SEQUENCE [LARGE SCALE GENOMIC DNA]</scope>
    <source>
        <strain evidence="3">p1417</strain>
    </source>
</reference>
<accession>A0A6L6X9R9</accession>
<evidence type="ECO:0000313" key="2">
    <source>
        <dbReference type="EMBL" id="MVO90632.1"/>
    </source>
</evidence>
<dbReference type="Proteomes" id="UP000483802">
    <property type="component" value="Unassembled WGS sequence"/>
</dbReference>
<feature type="region of interest" description="Disordered" evidence="1">
    <location>
        <begin position="40"/>
        <end position="87"/>
    </location>
</feature>
<evidence type="ECO:0000313" key="3">
    <source>
        <dbReference type="Proteomes" id="UP000483802"/>
    </source>
</evidence>
<feature type="compositionally biased region" description="Pro residues" evidence="1">
    <location>
        <begin position="48"/>
        <end position="57"/>
    </location>
</feature>